<accession>A0A6A6C8R8</accession>
<evidence type="ECO:0000256" key="1">
    <source>
        <dbReference type="SAM" id="MobiDB-lite"/>
    </source>
</evidence>
<feature type="compositionally biased region" description="Acidic residues" evidence="1">
    <location>
        <begin position="582"/>
        <end position="612"/>
    </location>
</feature>
<feature type="compositionally biased region" description="Polar residues" evidence="1">
    <location>
        <begin position="558"/>
        <end position="574"/>
    </location>
</feature>
<feature type="region of interest" description="Disordered" evidence="1">
    <location>
        <begin position="244"/>
        <end position="264"/>
    </location>
</feature>
<keyword evidence="2" id="KW-0472">Membrane</keyword>
<feature type="compositionally biased region" description="Polar residues" evidence="1">
    <location>
        <begin position="290"/>
        <end position="299"/>
    </location>
</feature>
<keyword evidence="4" id="KW-1185">Reference proteome</keyword>
<dbReference type="AlphaFoldDB" id="A0A6A6C8R8"/>
<feature type="region of interest" description="Disordered" evidence="1">
    <location>
        <begin position="282"/>
        <end position="310"/>
    </location>
</feature>
<feature type="transmembrane region" description="Helical" evidence="2">
    <location>
        <begin position="164"/>
        <end position="184"/>
    </location>
</feature>
<feature type="transmembrane region" description="Helical" evidence="2">
    <location>
        <begin position="134"/>
        <end position="152"/>
    </location>
</feature>
<evidence type="ECO:0000256" key="2">
    <source>
        <dbReference type="SAM" id="Phobius"/>
    </source>
</evidence>
<protein>
    <submittedName>
        <fullName evidence="3">Uncharacterized protein</fullName>
    </submittedName>
</protein>
<organism evidence="3 4">
    <name type="scientific">Zasmidium cellare ATCC 36951</name>
    <dbReference type="NCBI Taxonomy" id="1080233"/>
    <lineage>
        <taxon>Eukaryota</taxon>
        <taxon>Fungi</taxon>
        <taxon>Dikarya</taxon>
        <taxon>Ascomycota</taxon>
        <taxon>Pezizomycotina</taxon>
        <taxon>Dothideomycetes</taxon>
        <taxon>Dothideomycetidae</taxon>
        <taxon>Mycosphaerellales</taxon>
        <taxon>Mycosphaerellaceae</taxon>
        <taxon>Zasmidium</taxon>
    </lineage>
</organism>
<keyword evidence="2" id="KW-1133">Transmembrane helix</keyword>
<dbReference type="RefSeq" id="XP_033664466.1">
    <property type="nucleotide sequence ID" value="XM_033807996.1"/>
</dbReference>
<feature type="compositionally biased region" description="Pro residues" evidence="1">
    <location>
        <begin position="459"/>
        <end position="477"/>
    </location>
</feature>
<name>A0A6A6C8R8_ZASCE</name>
<dbReference type="GeneID" id="54561268"/>
<sequence>MAANKTKTTMLPQPTEAPPLPLTQVCKFLTSLSPLTMTWLLTCTALLSTFALPPPPTKPERRKLERALAKARHERRFRDVEVLQRVVGDLWPEWFDDLRRNEWVCGLVSVGLALSAVFWPQVNVWAGHVSGWSTKSFATIFLHCNDVLALFLTGERMQNAPLMIAIFLEVVSMIAVMELLRIALEALPARAIMTCSWGYIRAGLRFSWECISFLPVWGELVASILLQDEKDRKMTDREIRELKRAKERDGRGPSAIQRQRATADEELATSMRRLIELCGGHRVEEPSNEPLATTSTTDVSPPETRTSDDEISMTTVRESWASLRHFTASRLAAISQRMEEARANDRLPIATSAIPAPPTPQNEQDHFHRIVSLSAQLAEVRREASDSIKHRLCLPSSLPGEKAVDRAGNAEKAVNEVRQELKVMSQGQEGFNQGPKAFVKDERTQSNDPLEQAHGETPPTQPPPPPPPPPATRTPPPTHKKYTYAYPRPTSFTFSSPTTPPKTPNHHAQTIPPNSSPFTPTPTRQQPHTLFPARLPETETESPTISPRPTPVLGPTHLSPSPSEFSLNSLGTTASEGSEGWLSDDEDGSEDEGEGEGEDDGLLSEGEGDGNGEYEVLQRGGEDEGRAEVNGILL</sequence>
<reference evidence="3" key="1">
    <citation type="journal article" date="2020" name="Stud. Mycol.">
        <title>101 Dothideomycetes genomes: a test case for predicting lifestyles and emergence of pathogens.</title>
        <authorList>
            <person name="Haridas S."/>
            <person name="Albert R."/>
            <person name="Binder M."/>
            <person name="Bloem J."/>
            <person name="Labutti K."/>
            <person name="Salamov A."/>
            <person name="Andreopoulos B."/>
            <person name="Baker S."/>
            <person name="Barry K."/>
            <person name="Bills G."/>
            <person name="Bluhm B."/>
            <person name="Cannon C."/>
            <person name="Castanera R."/>
            <person name="Culley D."/>
            <person name="Daum C."/>
            <person name="Ezra D."/>
            <person name="Gonzalez J."/>
            <person name="Henrissat B."/>
            <person name="Kuo A."/>
            <person name="Liang C."/>
            <person name="Lipzen A."/>
            <person name="Lutzoni F."/>
            <person name="Magnuson J."/>
            <person name="Mondo S."/>
            <person name="Nolan M."/>
            <person name="Ohm R."/>
            <person name="Pangilinan J."/>
            <person name="Park H.-J."/>
            <person name="Ramirez L."/>
            <person name="Alfaro M."/>
            <person name="Sun H."/>
            <person name="Tritt A."/>
            <person name="Yoshinaga Y."/>
            <person name="Zwiers L.-H."/>
            <person name="Turgeon B."/>
            <person name="Goodwin S."/>
            <person name="Spatafora J."/>
            <person name="Crous P."/>
            <person name="Grigoriev I."/>
        </authorList>
    </citation>
    <scope>NUCLEOTIDE SEQUENCE</scope>
    <source>
        <strain evidence="3">ATCC 36951</strain>
    </source>
</reference>
<proteinExistence type="predicted"/>
<feature type="compositionally biased region" description="Low complexity" evidence="1">
    <location>
        <begin position="510"/>
        <end position="523"/>
    </location>
</feature>
<evidence type="ECO:0000313" key="3">
    <source>
        <dbReference type="EMBL" id="KAF2163577.1"/>
    </source>
</evidence>
<dbReference type="EMBL" id="ML993608">
    <property type="protein sequence ID" value="KAF2163577.1"/>
    <property type="molecule type" value="Genomic_DNA"/>
</dbReference>
<feature type="transmembrane region" description="Helical" evidence="2">
    <location>
        <begin position="103"/>
        <end position="122"/>
    </location>
</feature>
<dbReference type="Proteomes" id="UP000799537">
    <property type="component" value="Unassembled WGS sequence"/>
</dbReference>
<gene>
    <name evidence="3" type="ORF">M409DRAFT_26187</name>
</gene>
<keyword evidence="2" id="KW-0812">Transmembrane</keyword>
<feature type="region of interest" description="Disordered" evidence="1">
    <location>
        <begin position="442"/>
        <end position="634"/>
    </location>
</feature>
<evidence type="ECO:0000313" key="4">
    <source>
        <dbReference type="Proteomes" id="UP000799537"/>
    </source>
</evidence>